<dbReference type="InterPro" id="IPR019734">
    <property type="entry name" value="TPR_rpt"/>
</dbReference>
<evidence type="ECO:0000313" key="4">
    <source>
        <dbReference type="Proteomes" id="UP001149090"/>
    </source>
</evidence>
<dbReference type="SUPFAM" id="SSF48452">
    <property type="entry name" value="TPR-like"/>
    <property type="match status" value="1"/>
</dbReference>
<dbReference type="AlphaFoldDB" id="A0A9Q0LJH1"/>
<gene>
    <name evidence="3" type="ORF">M0811_08666</name>
</gene>
<keyword evidence="1" id="KW-0802">TPR repeat</keyword>
<evidence type="ECO:0000256" key="1">
    <source>
        <dbReference type="PROSITE-ProRule" id="PRU00339"/>
    </source>
</evidence>
<dbReference type="SMART" id="SM00028">
    <property type="entry name" value="TPR"/>
    <property type="match status" value="2"/>
</dbReference>
<feature type="compositionally biased region" description="Low complexity" evidence="2">
    <location>
        <begin position="1"/>
        <end position="15"/>
    </location>
</feature>
<sequence length="465" mass="54733">MNQNSNSNHFNFSLFTLPERKKGNQNPKQEMKTKRRIKKETPQPFKGIDIRNFIPNFETKKKQLESLDDVIFEFKNLLNEKTEEEKEEDKPIQEIDDSMFFLRPFEDYYALNFGITLNPQIRIFSILKKGMIVGAKIIEIARDYFIAILNCFFGRKSDEIILCDLEELGIKTVCKAWEINDILFEQYQKFGQFNHTFEKHSKKYLQEFLINDFIKAIVIEVSVEEKKVLLSLRNRNLLVSFQKNHYLGRISSRHVKLLKNSSNDFLNQNFLVHLNNEPGFKNPSLKSCDSSFIPKIKNLLFIENFEAGRYENLRLQQNRIWATETVSQGVVLAKKGDIQSALNMYQKALDVDPENSDALVAQGAAFANQNKMQIAINSFKKALEIDPEHQNAKRYLEITRKRLALQLNSLIPQNYFEKNHKKIKKEKSKKKSKKRRTNKEKKKKKKKKKKSHKKNKSKKKLEEQK</sequence>
<reference evidence="3" key="1">
    <citation type="submission" date="2022-10" db="EMBL/GenBank/DDBJ databases">
        <title>Novel sulphate-reducing endosymbionts in the free-living metamonad Anaeramoeba.</title>
        <authorList>
            <person name="Jerlstrom-Hultqvist J."/>
            <person name="Cepicka I."/>
            <person name="Gallot-Lavallee L."/>
            <person name="Salas-Leiva D."/>
            <person name="Curtis B.A."/>
            <person name="Zahonova K."/>
            <person name="Pipaliya S."/>
            <person name="Dacks J."/>
            <person name="Roger A.J."/>
        </authorList>
    </citation>
    <scope>NUCLEOTIDE SEQUENCE</scope>
    <source>
        <strain evidence="3">BMAN</strain>
    </source>
</reference>
<feature type="repeat" description="TPR" evidence="1">
    <location>
        <begin position="322"/>
        <end position="355"/>
    </location>
</feature>
<feature type="repeat" description="TPR" evidence="1">
    <location>
        <begin position="356"/>
        <end position="389"/>
    </location>
</feature>
<dbReference type="OrthoDB" id="1914839at2759"/>
<feature type="region of interest" description="Disordered" evidence="2">
    <location>
        <begin position="1"/>
        <end position="41"/>
    </location>
</feature>
<dbReference type="InterPro" id="IPR039190">
    <property type="entry name" value="TTC14"/>
</dbReference>
<dbReference type="Gene3D" id="1.25.40.10">
    <property type="entry name" value="Tetratricopeptide repeat domain"/>
    <property type="match status" value="1"/>
</dbReference>
<comment type="caution">
    <text evidence="3">The sequence shown here is derived from an EMBL/GenBank/DDBJ whole genome shotgun (WGS) entry which is preliminary data.</text>
</comment>
<dbReference type="Pfam" id="PF13181">
    <property type="entry name" value="TPR_8"/>
    <property type="match status" value="2"/>
</dbReference>
<evidence type="ECO:0000256" key="2">
    <source>
        <dbReference type="SAM" id="MobiDB-lite"/>
    </source>
</evidence>
<dbReference type="PANTHER" id="PTHR23184">
    <property type="entry name" value="TETRATRICOPEPTIDE REPEAT PROTEIN 14"/>
    <property type="match status" value="1"/>
</dbReference>
<organism evidence="3 4">
    <name type="scientific">Anaeramoeba ignava</name>
    <name type="common">Anaerobic marine amoeba</name>
    <dbReference type="NCBI Taxonomy" id="1746090"/>
    <lineage>
        <taxon>Eukaryota</taxon>
        <taxon>Metamonada</taxon>
        <taxon>Anaeramoebidae</taxon>
        <taxon>Anaeramoeba</taxon>
    </lineage>
</organism>
<keyword evidence="4" id="KW-1185">Reference proteome</keyword>
<dbReference type="PROSITE" id="PS50005">
    <property type="entry name" value="TPR"/>
    <property type="match status" value="2"/>
</dbReference>
<accession>A0A9Q0LJH1</accession>
<dbReference type="EMBL" id="JAPDFW010000074">
    <property type="protein sequence ID" value="KAJ5073549.1"/>
    <property type="molecule type" value="Genomic_DNA"/>
</dbReference>
<feature type="compositionally biased region" description="Basic residues" evidence="2">
    <location>
        <begin position="419"/>
        <end position="459"/>
    </location>
</feature>
<protein>
    <submittedName>
        <fullName evidence="3">Tetratricopeptide repeat protein</fullName>
    </submittedName>
</protein>
<proteinExistence type="predicted"/>
<dbReference type="Proteomes" id="UP001149090">
    <property type="component" value="Unassembled WGS sequence"/>
</dbReference>
<dbReference type="PANTHER" id="PTHR23184:SF9">
    <property type="entry name" value="TETRATRICOPEPTIDE REPEAT PROTEIN 14"/>
    <property type="match status" value="1"/>
</dbReference>
<dbReference type="PROSITE" id="PS50293">
    <property type="entry name" value="TPR_REGION"/>
    <property type="match status" value="2"/>
</dbReference>
<dbReference type="InterPro" id="IPR011990">
    <property type="entry name" value="TPR-like_helical_dom_sf"/>
</dbReference>
<evidence type="ECO:0000313" key="3">
    <source>
        <dbReference type="EMBL" id="KAJ5073549.1"/>
    </source>
</evidence>
<feature type="region of interest" description="Disordered" evidence="2">
    <location>
        <begin position="416"/>
        <end position="465"/>
    </location>
</feature>
<name>A0A9Q0LJH1_ANAIG</name>